<gene>
    <name evidence="1" type="ORF">PITCH_A130015</name>
</gene>
<reference evidence="1" key="1">
    <citation type="submission" date="2018-01" db="EMBL/GenBank/DDBJ databases">
        <authorList>
            <person name="Regsiter A."/>
            <person name="William W."/>
        </authorList>
    </citation>
    <scope>NUCLEOTIDE SEQUENCE</scope>
    <source>
        <strain evidence="1">TRIP AH-1</strain>
    </source>
</reference>
<protein>
    <submittedName>
        <fullName evidence="1">CRISPR-associated protein, Cse2 family</fullName>
    </submittedName>
</protein>
<dbReference type="InterPro" id="IPR013382">
    <property type="entry name" value="CRISPR-assoc_prot_Cse2"/>
</dbReference>
<dbReference type="NCBIfam" id="TIGR02548">
    <property type="entry name" value="casB_cse2"/>
    <property type="match status" value="1"/>
</dbReference>
<proteinExistence type="predicted"/>
<organism evidence="1">
    <name type="scientific">uncultured Desulfobacterium sp</name>
    <dbReference type="NCBI Taxonomy" id="201089"/>
    <lineage>
        <taxon>Bacteria</taxon>
        <taxon>Pseudomonadati</taxon>
        <taxon>Thermodesulfobacteriota</taxon>
        <taxon>Desulfobacteria</taxon>
        <taxon>Desulfobacterales</taxon>
        <taxon>Desulfobacteriaceae</taxon>
        <taxon>Desulfobacterium</taxon>
        <taxon>environmental samples</taxon>
    </lineage>
</organism>
<dbReference type="EMBL" id="OJIN01000035">
    <property type="protein sequence ID" value="SPD72363.1"/>
    <property type="molecule type" value="Genomic_DNA"/>
</dbReference>
<dbReference type="InterPro" id="IPR038287">
    <property type="entry name" value="Cse2_sf"/>
</dbReference>
<dbReference type="AlphaFoldDB" id="A0A445MSE4"/>
<accession>A0A445MSE4</accession>
<name>A0A445MSE4_9BACT</name>
<evidence type="ECO:0000313" key="1">
    <source>
        <dbReference type="EMBL" id="SPD72363.1"/>
    </source>
</evidence>
<dbReference type="CDD" id="cd09731">
    <property type="entry name" value="Cse2_I-E"/>
    <property type="match status" value="1"/>
</dbReference>
<dbReference type="Gene3D" id="1.10.520.40">
    <property type="entry name" value="CRISPR-associated protein Cse2"/>
    <property type="match status" value="1"/>
</dbReference>
<dbReference type="Pfam" id="PF09485">
    <property type="entry name" value="CRISPR_Cse2"/>
    <property type="match status" value="1"/>
</dbReference>
<sequence length="179" mass="21254">MSSFVKWLEGLNEKDSKVRTVLRRSLTFDPGMFVPAYPYVEPFVKDEESSWRREMYYLVAGLWAAHWREDRSGTLLPIGKACAVFDAEKRQKTSQDDRRNMSSTERRFVTLIDSDRNQLPHRLRQLLALLKEQTIDFDELLKGLLHWNDGLKRTQNAWARDFYRYMNPETETTNQEESK</sequence>